<evidence type="ECO:0000313" key="1">
    <source>
        <dbReference type="EMBL" id="EUB54374.1"/>
    </source>
</evidence>
<comment type="caution">
    <text evidence="1">The sequence shown here is derived from an EMBL/GenBank/DDBJ whole genome shotgun (WGS) entry which is preliminary data.</text>
</comment>
<dbReference type="KEGG" id="egl:EGR_10771"/>
<keyword evidence="2" id="KW-1185">Reference proteome</keyword>
<protein>
    <submittedName>
        <fullName evidence="1">Uncharacterized protein</fullName>
    </submittedName>
</protein>
<gene>
    <name evidence="1" type="ORF">EGR_10771</name>
</gene>
<proteinExistence type="predicted"/>
<evidence type="ECO:0000313" key="2">
    <source>
        <dbReference type="Proteomes" id="UP000019149"/>
    </source>
</evidence>
<accession>W6ULG0</accession>
<dbReference type="CTD" id="36346486"/>
<dbReference type="Proteomes" id="UP000019149">
    <property type="component" value="Unassembled WGS sequence"/>
</dbReference>
<dbReference type="AlphaFoldDB" id="W6ULG0"/>
<sequence length="66" mass="7208">MPPVVSQATSFHRDELVYASVYGDNVAIGVLQQQLPVSPMLTGVQRIPEDLLRCCQPSTTTLGKHN</sequence>
<name>W6ULG0_ECHGR</name>
<organism evidence="1 2">
    <name type="scientific">Echinococcus granulosus</name>
    <name type="common">Hydatid tapeworm</name>
    <dbReference type="NCBI Taxonomy" id="6210"/>
    <lineage>
        <taxon>Eukaryota</taxon>
        <taxon>Metazoa</taxon>
        <taxon>Spiralia</taxon>
        <taxon>Lophotrochozoa</taxon>
        <taxon>Platyhelminthes</taxon>
        <taxon>Cestoda</taxon>
        <taxon>Eucestoda</taxon>
        <taxon>Cyclophyllidea</taxon>
        <taxon>Taeniidae</taxon>
        <taxon>Echinococcus</taxon>
        <taxon>Echinococcus granulosus group</taxon>
    </lineage>
</organism>
<reference evidence="1 2" key="1">
    <citation type="journal article" date="2013" name="Nat. Genet.">
        <title>The genome of the hydatid tapeworm Echinococcus granulosus.</title>
        <authorList>
            <person name="Zheng H."/>
            <person name="Zhang W."/>
            <person name="Zhang L."/>
            <person name="Zhang Z."/>
            <person name="Li J."/>
            <person name="Lu G."/>
            <person name="Zhu Y."/>
            <person name="Wang Y."/>
            <person name="Huang Y."/>
            <person name="Liu J."/>
            <person name="Kang H."/>
            <person name="Chen J."/>
            <person name="Wang L."/>
            <person name="Chen A."/>
            <person name="Yu S."/>
            <person name="Gao Z."/>
            <person name="Jin L."/>
            <person name="Gu W."/>
            <person name="Wang Z."/>
            <person name="Zhao L."/>
            <person name="Shi B."/>
            <person name="Wen H."/>
            <person name="Lin R."/>
            <person name="Jones M.K."/>
            <person name="Brejova B."/>
            <person name="Vinar T."/>
            <person name="Zhao G."/>
            <person name="McManus D.P."/>
            <person name="Chen Z."/>
            <person name="Zhou Y."/>
            <person name="Wang S."/>
        </authorList>
    </citation>
    <scope>NUCLEOTIDE SEQUENCE [LARGE SCALE GENOMIC DNA]</scope>
</reference>
<dbReference type="GeneID" id="36346486"/>
<dbReference type="EMBL" id="APAU02000266">
    <property type="protein sequence ID" value="EUB54374.1"/>
    <property type="molecule type" value="Genomic_DNA"/>
</dbReference>
<dbReference type="RefSeq" id="XP_024345570.1">
    <property type="nucleotide sequence ID" value="XM_024500020.1"/>
</dbReference>